<dbReference type="EMBL" id="KB309686">
    <property type="protein sequence ID" value="ELT93635.1"/>
    <property type="molecule type" value="Genomic_DNA"/>
</dbReference>
<evidence type="ECO:0000256" key="4">
    <source>
        <dbReference type="ARBA" id="ARBA00014320"/>
    </source>
</evidence>
<sequence>QLYIERVMVDYIHLLLNSKSEISLGRVINIPDRSLNHIAFTHLKHESQTRGMSMFQTAVSYIMRLRLGGKSYAPDPKCKLNRYVKGLSEFTDLMHKLSNILEDELNPR</sequence>
<evidence type="ECO:0000313" key="14">
    <source>
        <dbReference type="Proteomes" id="UP000014760"/>
    </source>
</evidence>
<dbReference type="EnsemblMetazoa" id="CapteT56156">
    <property type="protein sequence ID" value="CapteP56156"/>
    <property type="gene ID" value="CapteG56156"/>
</dbReference>
<dbReference type="Proteomes" id="UP000014760">
    <property type="component" value="Unassembled WGS sequence"/>
</dbReference>
<evidence type="ECO:0000256" key="9">
    <source>
        <dbReference type="ARBA" id="ARBA00023242"/>
    </source>
</evidence>
<dbReference type="PANTHER" id="PTHR32121">
    <property type="entry name" value="PCNA-INTERACTING PARTNER"/>
    <property type="match status" value="1"/>
</dbReference>
<dbReference type="GO" id="GO:0005634">
    <property type="term" value="C:nucleus"/>
    <property type="evidence" value="ECO:0007669"/>
    <property type="project" value="UniProtKB-SubCell"/>
</dbReference>
<dbReference type="GO" id="GO:2000042">
    <property type="term" value="P:negative regulation of double-strand break repair via homologous recombination"/>
    <property type="evidence" value="ECO:0007669"/>
    <property type="project" value="InterPro"/>
</dbReference>
<evidence type="ECO:0000256" key="8">
    <source>
        <dbReference type="ARBA" id="ARBA00023204"/>
    </source>
</evidence>
<dbReference type="PANTHER" id="PTHR32121:SF0">
    <property type="entry name" value="PCNA-INTERACTING PARTNER"/>
    <property type="match status" value="1"/>
</dbReference>
<keyword evidence="9" id="KW-0539">Nucleus</keyword>
<dbReference type="AlphaFoldDB" id="R7TRI0"/>
<dbReference type="GO" id="GO:0003677">
    <property type="term" value="F:DNA binding"/>
    <property type="evidence" value="ECO:0007669"/>
    <property type="project" value="UniProtKB-KW"/>
</dbReference>
<evidence type="ECO:0000256" key="10">
    <source>
        <dbReference type="ARBA" id="ARBA00031632"/>
    </source>
</evidence>
<dbReference type="InterPro" id="IPR038932">
    <property type="entry name" value="PARPBP"/>
</dbReference>
<dbReference type="GO" id="GO:0000785">
    <property type="term" value="C:chromatin"/>
    <property type="evidence" value="ECO:0007669"/>
    <property type="project" value="TreeGrafter"/>
</dbReference>
<reference evidence="12 14" key="2">
    <citation type="journal article" date="2013" name="Nature">
        <title>Insights into bilaterian evolution from three spiralian genomes.</title>
        <authorList>
            <person name="Simakov O."/>
            <person name="Marletaz F."/>
            <person name="Cho S.J."/>
            <person name="Edsinger-Gonzales E."/>
            <person name="Havlak P."/>
            <person name="Hellsten U."/>
            <person name="Kuo D.H."/>
            <person name="Larsson T."/>
            <person name="Lv J."/>
            <person name="Arendt D."/>
            <person name="Savage R."/>
            <person name="Osoegawa K."/>
            <person name="de Jong P."/>
            <person name="Grimwood J."/>
            <person name="Chapman J.A."/>
            <person name="Shapiro H."/>
            <person name="Aerts A."/>
            <person name="Otillar R.P."/>
            <person name="Terry A.Y."/>
            <person name="Boore J.L."/>
            <person name="Grigoriev I.V."/>
            <person name="Lindberg D.R."/>
            <person name="Seaver E.C."/>
            <person name="Weisblat D.A."/>
            <person name="Putnam N.H."/>
            <person name="Rokhsar D.S."/>
        </authorList>
    </citation>
    <scope>NUCLEOTIDE SEQUENCE</scope>
    <source>
        <strain evidence="12 14">I ESC-2004</strain>
    </source>
</reference>
<organism evidence="12">
    <name type="scientific">Capitella teleta</name>
    <name type="common">Polychaete worm</name>
    <dbReference type="NCBI Taxonomy" id="283909"/>
    <lineage>
        <taxon>Eukaryota</taxon>
        <taxon>Metazoa</taxon>
        <taxon>Spiralia</taxon>
        <taxon>Lophotrochozoa</taxon>
        <taxon>Annelida</taxon>
        <taxon>Polychaeta</taxon>
        <taxon>Sedentaria</taxon>
        <taxon>Scolecida</taxon>
        <taxon>Capitellidae</taxon>
        <taxon>Capitella</taxon>
    </lineage>
</organism>
<dbReference type="OrthoDB" id="6427080at2759"/>
<evidence type="ECO:0000256" key="1">
    <source>
        <dbReference type="ARBA" id="ARBA00004123"/>
    </source>
</evidence>
<keyword evidence="6" id="KW-0227">DNA damage</keyword>
<gene>
    <name evidence="12" type="ORF">CAPTEDRAFT_56156</name>
</gene>
<dbReference type="Gene3D" id="1.10.486.10">
    <property type="entry name" value="PCRA, domain 4"/>
    <property type="match status" value="1"/>
</dbReference>
<reference evidence="13" key="3">
    <citation type="submission" date="2015-06" db="UniProtKB">
        <authorList>
            <consortium name="EnsemblMetazoa"/>
        </authorList>
    </citation>
    <scope>IDENTIFICATION</scope>
</reference>
<accession>R7TRI0</accession>
<reference evidence="14" key="1">
    <citation type="submission" date="2012-12" db="EMBL/GenBank/DDBJ databases">
        <authorList>
            <person name="Hellsten U."/>
            <person name="Grimwood J."/>
            <person name="Chapman J.A."/>
            <person name="Shapiro H."/>
            <person name="Aerts A."/>
            <person name="Otillar R.P."/>
            <person name="Terry A.Y."/>
            <person name="Boore J.L."/>
            <person name="Simakov O."/>
            <person name="Marletaz F."/>
            <person name="Cho S.-J."/>
            <person name="Edsinger-Gonzales E."/>
            <person name="Havlak P."/>
            <person name="Kuo D.-H."/>
            <person name="Larsson T."/>
            <person name="Lv J."/>
            <person name="Arendt D."/>
            <person name="Savage R."/>
            <person name="Osoegawa K."/>
            <person name="de Jong P."/>
            <person name="Lindberg D.R."/>
            <person name="Seaver E.C."/>
            <person name="Weisblat D.A."/>
            <person name="Putnam N.H."/>
            <person name="Grigoriev I.V."/>
            <person name="Rokhsar D.S."/>
        </authorList>
    </citation>
    <scope>NUCLEOTIDE SEQUENCE</scope>
    <source>
        <strain evidence="14">I ESC-2004</strain>
    </source>
</reference>
<dbReference type="OMA" id="THIKHEA"/>
<keyword evidence="14" id="KW-1185">Reference proteome</keyword>
<evidence type="ECO:0000313" key="13">
    <source>
        <dbReference type="EnsemblMetazoa" id="CapteP56156"/>
    </source>
</evidence>
<feature type="non-terminal residue" evidence="12">
    <location>
        <position position="108"/>
    </location>
</feature>
<evidence type="ECO:0000256" key="11">
    <source>
        <dbReference type="ARBA" id="ARBA00032731"/>
    </source>
</evidence>
<evidence type="ECO:0000256" key="3">
    <source>
        <dbReference type="ARBA" id="ARBA00009135"/>
    </source>
</evidence>
<evidence type="ECO:0000256" key="7">
    <source>
        <dbReference type="ARBA" id="ARBA00023125"/>
    </source>
</evidence>
<dbReference type="GO" id="GO:0005737">
    <property type="term" value="C:cytoplasm"/>
    <property type="evidence" value="ECO:0007669"/>
    <property type="project" value="UniProtKB-SubCell"/>
</dbReference>
<keyword evidence="7" id="KW-0238">DNA-binding</keyword>
<keyword evidence="5" id="KW-0963">Cytoplasm</keyword>
<evidence type="ECO:0000313" key="12">
    <source>
        <dbReference type="EMBL" id="ELT93635.1"/>
    </source>
</evidence>
<evidence type="ECO:0000256" key="5">
    <source>
        <dbReference type="ARBA" id="ARBA00022490"/>
    </source>
</evidence>
<keyword evidence="8" id="KW-0234">DNA repair</keyword>
<dbReference type="HOGENOM" id="CLU_2256729_0_0_1"/>
<protein>
    <recommendedName>
        <fullName evidence="4">PCNA-interacting partner</fullName>
    </recommendedName>
    <alternativeName>
        <fullName evidence="10">PARP-1 binding protein</fullName>
    </alternativeName>
    <alternativeName>
        <fullName evidence="11">PARP1-binding protein</fullName>
    </alternativeName>
</protein>
<evidence type="ECO:0000256" key="6">
    <source>
        <dbReference type="ARBA" id="ARBA00022763"/>
    </source>
</evidence>
<evidence type="ECO:0000256" key="2">
    <source>
        <dbReference type="ARBA" id="ARBA00004496"/>
    </source>
</evidence>
<dbReference type="GO" id="GO:0006281">
    <property type="term" value="P:DNA repair"/>
    <property type="evidence" value="ECO:0007669"/>
    <property type="project" value="UniProtKB-KW"/>
</dbReference>
<dbReference type="EMBL" id="AMQN01012687">
    <property type="status" value="NOT_ANNOTATED_CDS"/>
    <property type="molecule type" value="Genomic_DNA"/>
</dbReference>
<feature type="non-terminal residue" evidence="12">
    <location>
        <position position="1"/>
    </location>
</feature>
<proteinExistence type="inferred from homology"/>
<comment type="subcellular location">
    <subcellularLocation>
        <location evidence="2">Cytoplasm</location>
    </subcellularLocation>
    <subcellularLocation>
        <location evidence="1">Nucleus</location>
    </subcellularLocation>
</comment>
<comment type="similarity">
    <text evidence="3">Belongs to the PARI family.</text>
</comment>
<dbReference type="STRING" id="283909.R7TRI0"/>
<name>R7TRI0_CAPTE</name>